<dbReference type="AlphaFoldDB" id="A0A0L8BIK7"/>
<proteinExistence type="predicted"/>
<dbReference type="EMBL" id="LGAP01000027">
    <property type="protein sequence ID" value="KOF14389.1"/>
    <property type="molecule type" value="Genomic_DNA"/>
</dbReference>
<organism evidence="1 2">
    <name type="scientific">Ensifer adhaerens</name>
    <name type="common">Sinorhizobium morelense</name>
    <dbReference type="NCBI Taxonomy" id="106592"/>
    <lineage>
        <taxon>Bacteria</taxon>
        <taxon>Pseudomonadati</taxon>
        <taxon>Pseudomonadota</taxon>
        <taxon>Alphaproteobacteria</taxon>
        <taxon>Hyphomicrobiales</taxon>
        <taxon>Rhizobiaceae</taxon>
        <taxon>Sinorhizobium/Ensifer group</taxon>
        <taxon>Ensifer</taxon>
    </lineage>
</organism>
<comment type="caution">
    <text evidence="1">The sequence shown here is derived from an EMBL/GenBank/DDBJ whole genome shotgun (WGS) entry which is preliminary data.</text>
</comment>
<evidence type="ECO:0000313" key="2">
    <source>
        <dbReference type="Proteomes" id="UP000037425"/>
    </source>
</evidence>
<sequence length="79" mass="8785">MLLKGIEAGFHNEAESGRIESTTSLSVVNAAQCNARLQHCASTPVAEQAFFEHGVKTPLLEPSCHDTRFLCSHIFWERQ</sequence>
<evidence type="ECO:0000313" key="1">
    <source>
        <dbReference type="EMBL" id="KOF14389.1"/>
    </source>
</evidence>
<reference evidence="2" key="1">
    <citation type="submission" date="2015-07" db="EMBL/GenBank/DDBJ databases">
        <title>Whole genome sequence of an Ensifer adhaerens strain isolated from a cave pool in the Wind Cave National Park.</title>
        <authorList>
            <person name="Eng W.W.H."/>
            <person name="Gan H.M."/>
            <person name="Barton H.A."/>
            <person name="Savka M.A."/>
        </authorList>
    </citation>
    <scope>NUCLEOTIDE SEQUENCE [LARGE SCALE GENOMIC DNA]</scope>
    <source>
        <strain evidence="2">SD006</strain>
    </source>
</reference>
<name>A0A0L8BIK7_ENSAD</name>
<gene>
    <name evidence="1" type="ORF">AC244_27545</name>
</gene>
<dbReference type="Proteomes" id="UP000037425">
    <property type="component" value="Unassembled WGS sequence"/>
</dbReference>
<accession>A0A0L8BIK7</accession>
<protein>
    <submittedName>
        <fullName evidence="1">Uncharacterized protein</fullName>
    </submittedName>
</protein>